<dbReference type="PIRSF" id="PIRSF003073">
    <property type="entry name" value="DNAC_TnpB_IstB"/>
    <property type="match status" value="1"/>
</dbReference>
<keyword evidence="2" id="KW-0067">ATP-binding</keyword>
<reference evidence="2 3" key="1">
    <citation type="submission" date="2021-03" db="EMBL/GenBank/DDBJ databases">
        <title>Succinivibrio sp. nov. isolated from feces of cow.</title>
        <authorList>
            <person name="Choi J.-Y."/>
        </authorList>
    </citation>
    <scope>NUCLEOTIDE SEQUENCE [LARGE SCALE GENOMIC DNA]</scope>
    <source>
        <strain evidence="2 3">AGMB01872</strain>
    </source>
</reference>
<keyword evidence="2" id="KW-0547">Nucleotide-binding</keyword>
<evidence type="ECO:0000259" key="1">
    <source>
        <dbReference type="SMART" id="SM00382"/>
    </source>
</evidence>
<dbReference type="SUPFAM" id="SSF52540">
    <property type="entry name" value="P-loop containing nucleoside triphosphate hydrolases"/>
    <property type="match status" value="1"/>
</dbReference>
<dbReference type="PANTHER" id="PTHR30050">
    <property type="entry name" value="CHROMOSOMAL REPLICATION INITIATOR PROTEIN DNAA"/>
    <property type="match status" value="1"/>
</dbReference>
<dbReference type="RefSeq" id="WP_219938430.1">
    <property type="nucleotide sequence ID" value="NZ_JAGFNY010000080.1"/>
</dbReference>
<keyword evidence="3" id="KW-1185">Reference proteome</keyword>
<dbReference type="Gene3D" id="3.40.50.300">
    <property type="entry name" value="P-loop containing nucleotide triphosphate hydrolases"/>
    <property type="match status" value="1"/>
</dbReference>
<protein>
    <submittedName>
        <fullName evidence="2">ATP-binding protein</fullName>
    </submittedName>
</protein>
<dbReference type="InterPro" id="IPR002611">
    <property type="entry name" value="IstB_ATP-bd"/>
</dbReference>
<dbReference type="InterPro" id="IPR027417">
    <property type="entry name" value="P-loop_NTPase"/>
</dbReference>
<dbReference type="Proteomes" id="UP000731465">
    <property type="component" value="Unassembled WGS sequence"/>
</dbReference>
<organism evidence="2 3">
    <name type="scientific">Succinivibrio faecicola</name>
    <dbReference type="NCBI Taxonomy" id="2820300"/>
    <lineage>
        <taxon>Bacteria</taxon>
        <taxon>Pseudomonadati</taxon>
        <taxon>Pseudomonadota</taxon>
        <taxon>Gammaproteobacteria</taxon>
        <taxon>Aeromonadales</taxon>
        <taxon>Succinivibrionaceae</taxon>
        <taxon>Succinivibrio</taxon>
    </lineage>
</organism>
<evidence type="ECO:0000313" key="2">
    <source>
        <dbReference type="EMBL" id="MBW7571154.1"/>
    </source>
</evidence>
<gene>
    <name evidence="2" type="ORF">J5V48_09670</name>
</gene>
<dbReference type="GO" id="GO:0005524">
    <property type="term" value="F:ATP binding"/>
    <property type="evidence" value="ECO:0007669"/>
    <property type="project" value="UniProtKB-KW"/>
</dbReference>
<name>A0ABS7DJ68_9GAMM</name>
<dbReference type="CDD" id="cd00009">
    <property type="entry name" value="AAA"/>
    <property type="match status" value="1"/>
</dbReference>
<dbReference type="EMBL" id="JAGFNY010000080">
    <property type="protein sequence ID" value="MBW7571154.1"/>
    <property type="molecule type" value="Genomic_DNA"/>
</dbReference>
<dbReference type="PANTHER" id="PTHR30050:SF4">
    <property type="entry name" value="ATP-BINDING PROTEIN RV3427C IN INSERTION SEQUENCE-RELATED"/>
    <property type="match status" value="1"/>
</dbReference>
<feature type="domain" description="AAA+ ATPase" evidence="1">
    <location>
        <begin position="114"/>
        <end position="248"/>
    </location>
</feature>
<accession>A0ABS7DJ68</accession>
<dbReference type="Pfam" id="PF01695">
    <property type="entry name" value="IstB_IS21"/>
    <property type="match status" value="1"/>
</dbReference>
<dbReference type="InterPro" id="IPR003593">
    <property type="entry name" value="AAA+_ATPase"/>
</dbReference>
<dbReference type="InterPro" id="IPR028350">
    <property type="entry name" value="DNAC/IstB-like"/>
</dbReference>
<proteinExistence type="predicted"/>
<dbReference type="SMART" id="SM00382">
    <property type="entry name" value="AAA"/>
    <property type="match status" value="1"/>
</dbReference>
<sequence>MSGIDVSAPTNYVMLDSQKVLIDKAKSCKLAGFVSELEQQFSNPLIYNNMPFDERLDKCFEEQKKYAKIARFKSLYRNSLIRYPIWTSQLSASQERGLTADHIEILSQTDYIEKLLNIIITGPTGTGKSSLAIAAAMEAMDKGYSAKVYRLSDLLAKIDGLDDLAFIRFKESLRKIKVLVIDDYGLIKINDSQAVKLNEIADIRYMSGSTIITSQLMFKSLPEAIDPSPIRDALADRLFRHNDIYIELKGKSWRGSDKEIKGNK</sequence>
<comment type="caution">
    <text evidence="2">The sequence shown here is derived from an EMBL/GenBank/DDBJ whole genome shotgun (WGS) entry which is preliminary data.</text>
</comment>
<evidence type="ECO:0000313" key="3">
    <source>
        <dbReference type="Proteomes" id="UP000731465"/>
    </source>
</evidence>